<dbReference type="RefSeq" id="XP_056057636.1">
    <property type="nucleotide sequence ID" value="XM_056199307.1"/>
</dbReference>
<gene>
    <name evidence="1" type="ORF">LMH87_007770</name>
</gene>
<proteinExistence type="predicted"/>
<dbReference type="GeneID" id="80894929"/>
<dbReference type="Proteomes" id="UP001144673">
    <property type="component" value="Unassembled WGS sequence"/>
</dbReference>
<sequence length="177" mass="19291">MFHRLADAFGYAVTAAVVGLPVSSAAANFSLYGYDSESAFGARSLFYKGGHVLLANHTSPDLIPIYFESGHEDGTETIRSVHANMTGTPPFSRGTLQLPNTNDHQYITVQNAPDAAPSQVRILVYGHTILVNDAGILSASFYAEEADTAGVWYLVWEPNKNEAGNLERVFLRNRRLA</sequence>
<comment type="caution">
    <text evidence="1">The sequence shown here is derived from an EMBL/GenBank/DDBJ whole genome shotgun (WGS) entry which is preliminary data.</text>
</comment>
<accession>A0A9W8QIW3</accession>
<protein>
    <submittedName>
        <fullName evidence="1">Uncharacterized protein</fullName>
    </submittedName>
</protein>
<evidence type="ECO:0000313" key="2">
    <source>
        <dbReference type="Proteomes" id="UP001144673"/>
    </source>
</evidence>
<dbReference type="KEGG" id="amus:LMH87_007770"/>
<dbReference type="AlphaFoldDB" id="A0A9W8QIW3"/>
<dbReference type="EMBL" id="JAJHUN010000003">
    <property type="protein sequence ID" value="KAJ4159831.1"/>
    <property type="molecule type" value="Genomic_DNA"/>
</dbReference>
<reference evidence="1" key="1">
    <citation type="journal article" date="2023" name="Access Microbiol">
        <title>De-novo genome assembly for Akanthomyces muscarius, a biocontrol agent of insect agricultural pests.</title>
        <authorList>
            <person name="Erdos Z."/>
            <person name="Studholme D.J."/>
            <person name="Raymond B."/>
            <person name="Sharma M."/>
        </authorList>
    </citation>
    <scope>NUCLEOTIDE SEQUENCE</scope>
    <source>
        <strain evidence="1">Ve6</strain>
    </source>
</reference>
<organism evidence="1 2">
    <name type="scientific">Akanthomyces muscarius</name>
    <name type="common">Entomopathogenic fungus</name>
    <name type="synonym">Lecanicillium muscarium</name>
    <dbReference type="NCBI Taxonomy" id="2231603"/>
    <lineage>
        <taxon>Eukaryota</taxon>
        <taxon>Fungi</taxon>
        <taxon>Dikarya</taxon>
        <taxon>Ascomycota</taxon>
        <taxon>Pezizomycotina</taxon>
        <taxon>Sordariomycetes</taxon>
        <taxon>Hypocreomycetidae</taxon>
        <taxon>Hypocreales</taxon>
        <taxon>Cordycipitaceae</taxon>
        <taxon>Akanthomyces</taxon>
    </lineage>
</organism>
<keyword evidence="2" id="KW-1185">Reference proteome</keyword>
<name>A0A9W8QIW3_AKAMU</name>
<evidence type="ECO:0000313" key="1">
    <source>
        <dbReference type="EMBL" id="KAJ4159831.1"/>
    </source>
</evidence>